<dbReference type="AlphaFoldDB" id="A0A2G0CCI0"/>
<feature type="domain" description="Transposase IS200-like" evidence="1">
    <location>
        <begin position="58"/>
        <end position="196"/>
    </location>
</feature>
<dbReference type="PANTHER" id="PTHR36966:SF1">
    <property type="entry name" value="REP-ASSOCIATED TYROSINE TRANSPOSASE"/>
    <property type="match status" value="1"/>
</dbReference>
<dbReference type="GO" id="GO:0004803">
    <property type="term" value="F:transposase activity"/>
    <property type="evidence" value="ECO:0007669"/>
    <property type="project" value="InterPro"/>
</dbReference>
<dbReference type="EMBL" id="PDLO01000007">
    <property type="protein sequence ID" value="PHK97676.1"/>
    <property type="molecule type" value="Genomic_DNA"/>
</dbReference>
<dbReference type="Gene3D" id="3.30.70.1290">
    <property type="entry name" value="Transposase IS200-like"/>
    <property type="match status" value="1"/>
</dbReference>
<evidence type="ECO:0000259" key="1">
    <source>
        <dbReference type="SMART" id="SM01321"/>
    </source>
</evidence>
<keyword evidence="3" id="KW-1185">Reference proteome</keyword>
<dbReference type="GO" id="GO:0006313">
    <property type="term" value="P:DNA transposition"/>
    <property type="evidence" value="ECO:0007669"/>
    <property type="project" value="InterPro"/>
</dbReference>
<accession>A0A2G0CCI0</accession>
<dbReference type="Proteomes" id="UP000226437">
    <property type="component" value="Unassembled WGS sequence"/>
</dbReference>
<protein>
    <recommendedName>
        <fullName evidence="1">Transposase IS200-like domain-containing protein</fullName>
    </recommendedName>
</protein>
<proteinExistence type="predicted"/>
<dbReference type="InterPro" id="IPR052715">
    <property type="entry name" value="RAYT_transposase"/>
</dbReference>
<evidence type="ECO:0000313" key="3">
    <source>
        <dbReference type="Proteomes" id="UP000226437"/>
    </source>
</evidence>
<dbReference type="InterPro" id="IPR002686">
    <property type="entry name" value="Transposase_17"/>
</dbReference>
<gene>
    <name evidence="2" type="ORF">CGL56_14700</name>
</gene>
<evidence type="ECO:0000313" key="2">
    <source>
        <dbReference type="EMBL" id="PHK97676.1"/>
    </source>
</evidence>
<name>A0A2G0CCI0_9BACT</name>
<dbReference type="GO" id="GO:0043565">
    <property type="term" value="F:sequence-specific DNA binding"/>
    <property type="evidence" value="ECO:0007669"/>
    <property type="project" value="TreeGrafter"/>
</dbReference>
<dbReference type="OrthoDB" id="9794403at2"/>
<sequence length="228" mass="26144">MINALAMPNWLPHDCLEFDPIHVTYRLAGSIPQGRVEELVSWRRSKLEALEAELIDLPPAARSSVFRDRQNLIDAKYERQLDLALHETSHGPFYLLDGCVARAVLESWKYLAAAGDVFVYAVCVMGNHVHAVIRAHRIAADAMDLGRLMCRHKSHTARLANQLLGRTGNPFWEADFFDRRIRDGKFMRVMWYVLQNPVAAGLVADWEDWSHTFVHPQLLEMFTGRLPR</sequence>
<reference evidence="2 3" key="1">
    <citation type="submission" date="2017-10" db="EMBL/GenBank/DDBJ databases">
        <title>The draft genome sequence of Lewinella marina KCTC 32374.</title>
        <authorList>
            <person name="Wang K."/>
        </authorList>
    </citation>
    <scope>NUCLEOTIDE SEQUENCE [LARGE SCALE GENOMIC DNA]</scope>
    <source>
        <strain evidence="2 3">MKG-38</strain>
    </source>
</reference>
<organism evidence="2 3">
    <name type="scientific">Neolewinella marina</name>
    <dbReference type="NCBI Taxonomy" id="438751"/>
    <lineage>
        <taxon>Bacteria</taxon>
        <taxon>Pseudomonadati</taxon>
        <taxon>Bacteroidota</taxon>
        <taxon>Saprospiria</taxon>
        <taxon>Saprospirales</taxon>
        <taxon>Lewinellaceae</taxon>
        <taxon>Neolewinella</taxon>
    </lineage>
</organism>
<dbReference type="PANTHER" id="PTHR36966">
    <property type="entry name" value="REP-ASSOCIATED TYROSINE TRANSPOSASE"/>
    <property type="match status" value="1"/>
</dbReference>
<dbReference type="SMART" id="SM01321">
    <property type="entry name" value="Y1_Tnp"/>
    <property type="match status" value="1"/>
</dbReference>
<dbReference type="SUPFAM" id="SSF143422">
    <property type="entry name" value="Transposase IS200-like"/>
    <property type="match status" value="1"/>
</dbReference>
<comment type="caution">
    <text evidence="2">The sequence shown here is derived from an EMBL/GenBank/DDBJ whole genome shotgun (WGS) entry which is preliminary data.</text>
</comment>
<dbReference type="InterPro" id="IPR036515">
    <property type="entry name" value="Transposase_17_sf"/>
</dbReference>